<protein>
    <submittedName>
        <fullName evidence="2">Uncharacterized protein</fullName>
    </submittedName>
</protein>
<dbReference type="AlphaFoldDB" id="A0AAD5Y3H9"/>
<evidence type="ECO:0000313" key="2">
    <source>
        <dbReference type="EMBL" id="KAJ3256748.1"/>
    </source>
</evidence>
<dbReference type="EMBL" id="JADGKB010000046">
    <property type="protein sequence ID" value="KAJ3256748.1"/>
    <property type="molecule type" value="Genomic_DNA"/>
</dbReference>
<comment type="caution">
    <text evidence="2">The sequence shown here is derived from an EMBL/GenBank/DDBJ whole genome shotgun (WGS) entry which is preliminary data.</text>
</comment>
<feature type="compositionally biased region" description="Basic and acidic residues" evidence="1">
    <location>
        <begin position="140"/>
        <end position="152"/>
    </location>
</feature>
<gene>
    <name evidence="2" type="ORF">HK103_005121</name>
</gene>
<accession>A0AAD5Y3H9</accession>
<keyword evidence="3" id="KW-1185">Reference proteome</keyword>
<reference evidence="2" key="1">
    <citation type="submission" date="2020-05" db="EMBL/GenBank/DDBJ databases">
        <title>Phylogenomic resolution of chytrid fungi.</title>
        <authorList>
            <person name="Stajich J.E."/>
            <person name="Amses K."/>
            <person name="Simmons R."/>
            <person name="Seto K."/>
            <person name="Myers J."/>
            <person name="Bonds A."/>
            <person name="Quandt C.A."/>
            <person name="Barry K."/>
            <person name="Liu P."/>
            <person name="Grigoriev I."/>
            <person name="Longcore J.E."/>
            <person name="James T.Y."/>
        </authorList>
    </citation>
    <scope>NUCLEOTIDE SEQUENCE</scope>
    <source>
        <strain evidence="2">PLAUS21</strain>
    </source>
</reference>
<sequence>MKHSYHYLNPTLFIHQDENTFTKEQQFKGDNLVDSTYVSLNFYQSLNPPLVEDIDFLFKEFINEEFHPHQQDFRLPLPTNDYGFTSEPTFSTASSEATLEEQSHPFPTNYTETQLPLCFFMAGDELTLRKTDNYSQSSSFDDKSEDQSDDSRFGSPLSIKSSPIAAKVEQVRKKTKNAASMKTKFSLLFKKAEKVDLGVFVMTKCPCCPKLFKALRGFTCHISKDHSTFI</sequence>
<feature type="region of interest" description="Disordered" evidence="1">
    <location>
        <begin position="133"/>
        <end position="158"/>
    </location>
</feature>
<proteinExistence type="predicted"/>
<evidence type="ECO:0000256" key="1">
    <source>
        <dbReference type="SAM" id="MobiDB-lite"/>
    </source>
</evidence>
<evidence type="ECO:0000313" key="3">
    <source>
        <dbReference type="Proteomes" id="UP001210925"/>
    </source>
</evidence>
<organism evidence="2 3">
    <name type="scientific">Boothiomyces macroporosus</name>
    <dbReference type="NCBI Taxonomy" id="261099"/>
    <lineage>
        <taxon>Eukaryota</taxon>
        <taxon>Fungi</taxon>
        <taxon>Fungi incertae sedis</taxon>
        <taxon>Chytridiomycota</taxon>
        <taxon>Chytridiomycota incertae sedis</taxon>
        <taxon>Chytridiomycetes</taxon>
        <taxon>Rhizophydiales</taxon>
        <taxon>Terramycetaceae</taxon>
        <taxon>Boothiomyces</taxon>
    </lineage>
</organism>
<dbReference type="Proteomes" id="UP001210925">
    <property type="component" value="Unassembled WGS sequence"/>
</dbReference>
<name>A0AAD5Y3H9_9FUNG</name>